<feature type="compositionally biased region" description="Basic and acidic residues" evidence="1">
    <location>
        <begin position="49"/>
        <end position="59"/>
    </location>
</feature>
<reference evidence="2 3" key="1">
    <citation type="submission" date="2016-10" db="EMBL/GenBank/DDBJ databases">
        <authorList>
            <person name="de Groot N.N."/>
        </authorList>
    </citation>
    <scope>NUCLEOTIDE SEQUENCE [LARGE SCALE GENOMIC DNA]</scope>
    <source>
        <strain evidence="2 3">CGMCC 4.7037</strain>
    </source>
</reference>
<dbReference type="Proteomes" id="UP000236732">
    <property type="component" value="Unassembled WGS sequence"/>
</dbReference>
<name>A0A1H6D4I6_9ACTN</name>
<organism evidence="2 3">
    <name type="scientific">Nonomuraea solani</name>
    <dbReference type="NCBI Taxonomy" id="1144553"/>
    <lineage>
        <taxon>Bacteria</taxon>
        <taxon>Bacillati</taxon>
        <taxon>Actinomycetota</taxon>
        <taxon>Actinomycetes</taxon>
        <taxon>Streptosporangiales</taxon>
        <taxon>Streptosporangiaceae</taxon>
        <taxon>Nonomuraea</taxon>
    </lineage>
</organism>
<gene>
    <name evidence="2" type="ORF">SAMN05444920_104763</name>
</gene>
<accession>A0A1H6D4I6</accession>
<evidence type="ECO:0000313" key="2">
    <source>
        <dbReference type="EMBL" id="SEG79878.1"/>
    </source>
</evidence>
<sequence length="214" mass="23335">MEVLAKEIPVLAMMTGLEVDLKAFGPRQADGLGTSGAKPSTHPLPPGRSELKRVMHQDEVEPLPGLPHRKMNQRAGRTRGEQPEPADPSRAVLIEVRVQVAVAIDEHGAEQWPSRPNDPELIAPQPRPMNHDRQLHTLILGLKGRLRDIFDQRGRWTVQRLAEAATSSRTAFGRRSTALAGQPPVTEAAAARPQVTVTQTENSDVAPYCAGPTI</sequence>
<keyword evidence="3" id="KW-1185">Reference proteome</keyword>
<evidence type="ECO:0000256" key="1">
    <source>
        <dbReference type="SAM" id="MobiDB-lite"/>
    </source>
</evidence>
<protein>
    <submittedName>
        <fullName evidence="2">Uncharacterized protein</fullName>
    </submittedName>
</protein>
<feature type="region of interest" description="Disordered" evidence="1">
    <location>
        <begin position="26"/>
        <end position="91"/>
    </location>
</feature>
<dbReference type="EMBL" id="FNVT01000004">
    <property type="protein sequence ID" value="SEG79878.1"/>
    <property type="molecule type" value="Genomic_DNA"/>
</dbReference>
<dbReference type="AlphaFoldDB" id="A0A1H6D4I6"/>
<evidence type="ECO:0000313" key="3">
    <source>
        <dbReference type="Proteomes" id="UP000236732"/>
    </source>
</evidence>
<proteinExistence type="predicted"/>